<gene>
    <name evidence="1" type="ORF">SAMN00777080_0765</name>
</gene>
<dbReference type="SUPFAM" id="SSF46785">
    <property type="entry name" value="Winged helix' DNA-binding domain"/>
    <property type="match status" value="1"/>
</dbReference>
<dbReference type="AlphaFoldDB" id="A0A1W2GZW3"/>
<dbReference type="InterPro" id="IPR036388">
    <property type="entry name" value="WH-like_DNA-bd_sf"/>
</dbReference>
<proteinExistence type="predicted"/>
<dbReference type="EMBL" id="LT838813">
    <property type="protein sequence ID" value="SMD42225.1"/>
    <property type="molecule type" value="Genomic_DNA"/>
</dbReference>
<dbReference type="InterPro" id="IPR036390">
    <property type="entry name" value="WH_DNA-bd_sf"/>
</dbReference>
<dbReference type="STRING" id="758820.SAMN00777080_0765"/>
<dbReference type="PANTHER" id="PTHR30432">
    <property type="entry name" value="TRANSCRIPTIONAL REGULATOR MODE"/>
    <property type="match status" value="1"/>
</dbReference>
<dbReference type="InterPro" id="IPR051815">
    <property type="entry name" value="Molybdate_resp_trans_reg"/>
</dbReference>
<reference evidence="2" key="1">
    <citation type="submission" date="2017-04" db="EMBL/GenBank/DDBJ databases">
        <authorList>
            <person name="Varghese N."/>
            <person name="Submissions S."/>
        </authorList>
    </citation>
    <scope>NUCLEOTIDE SEQUENCE [LARGE SCALE GENOMIC DNA]</scope>
    <source>
        <strain evidence="2">DSM 16537</strain>
    </source>
</reference>
<keyword evidence="2" id="KW-1185">Reference proteome</keyword>
<evidence type="ECO:0000313" key="1">
    <source>
        <dbReference type="EMBL" id="SMD42225.1"/>
    </source>
</evidence>
<dbReference type="PANTHER" id="PTHR30432:SF1">
    <property type="entry name" value="DNA-BINDING TRANSCRIPTIONAL DUAL REGULATOR MODE"/>
    <property type="match status" value="1"/>
</dbReference>
<dbReference type="OrthoDB" id="9805928at2"/>
<protein>
    <submittedName>
        <fullName evidence="1">Molybdate transport system regulatory protein</fullName>
    </submittedName>
</protein>
<dbReference type="Gene3D" id="1.10.10.10">
    <property type="entry name" value="Winged helix-like DNA-binding domain superfamily/Winged helix DNA-binding domain"/>
    <property type="match status" value="1"/>
</dbReference>
<sequence>MSQKKLKVRCWIELDDSRFFGPGRAELLELIVLHGSVSKASKAMGMSYKKAWDMVNDLNNRGPQPFVILQKGGQKGGSAVLTEFGKKFLLRYKDLDARMKALAKEGEDIMENL</sequence>
<dbReference type="Proteomes" id="UP000192333">
    <property type="component" value="Chromosome I"/>
</dbReference>
<dbReference type="RefSeq" id="WP_084119056.1">
    <property type="nucleotide sequence ID" value="NZ_LT838813.1"/>
</dbReference>
<organism evidence="1 2">
    <name type="scientific">Aquiflexum balticum DSM 16537</name>
    <dbReference type="NCBI Taxonomy" id="758820"/>
    <lineage>
        <taxon>Bacteria</taxon>
        <taxon>Pseudomonadati</taxon>
        <taxon>Bacteroidota</taxon>
        <taxon>Cytophagia</taxon>
        <taxon>Cytophagales</taxon>
        <taxon>Cyclobacteriaceae</taxon>
        <taxon>Aquiflexum</taxon>
    </lineage>
</organism>
<accession>A0A1W2GZW3</accession>
<evidence type="ECO:0000313" key="2">
    <source>
        <dbReference type="Proteomes" id="UP000192333"/>
    </source>
</evidence>
<name>A0A1W2GZW3_9BACT</name>